<gene>
    <name evidence="6" type="ORF">HPB48_026857</name>
</gene>
<dbReference type="InterPro" id="IPR050598">
    <property type="entry name" value="AminoAcid_Transporter"/>
</dbReference>
<sequence length="272" mass="29109">MSNKNLPRAVTIFLFLHTQGKFVLHWGRNQESDPDSSLGSFLGMLTVVSLYILTNVAYFIVLEADAILASEAVASNLRCRRAGATAGAVIMPIVVSFSAFGTLSAGFFSNSRLAFAAARRGHIPSFLSLVRVETSVPTVSLFLRGAMASTLTLIGSLGAIVNSTMLIGAIFNMFTMLALVRLRFTMSDCPRTVRVPYIFVALSFCANLATLVVNLMQSTDYIALVLLGSLGLSGVVVYVVFHVCKCAVPGSSCVSLFLQKLCLCEPGKKQGT</sequence>
<feature type="transmembrane region" description="Helical" evidence="5">
    <location>
        <begin position="151"/>
        <end position="174"/>
    </location>
</feature>
<proteinExistence type="predicted"/>
<feature type="transmembrane region" description="Helical" evidence="5">
    <location>
        <begin position="221"/>
        <end position="241"/>
    </location>
</feature>
<dbReference type="VEuPathDB" id="VectorBase:HLOH_054098"/>
<evidence type="ECO:0000256" key="2">
    <source>
        <dbReference type="ARBA" id="ARBA00022692"/>
    </source>
</evidence>
<dbReference type="PANTHER" id="PTHR11785:SF516">
    <property type="entry name" value="AMINO ACID PERMEASE_ SLC12A DOMAIN-CONTAINING PROTEIN"/>
    <property type="match status" value="1"/>
</dbReference>
<evidence type="ECO:0000256" key="3">
    <source>
        <dbReference type="ARBA" id="ARBA00022989"/>
    </source>
</evidence>
<comment type="subcellular location">
    <subcellularLocation>
        <location evidence="1">Membrane</location>
        <topology evidence="1">Multi-pass membrane protein</topology>
    </subcellularLocation>
</comment>
<evidence type="ECO:0000313" key="6">
    <source>
        <dbReference type="EMBL" id="KAH9384834.1"/>
    </source>
</evidence>
<comment type="caution">
    <text evidence="6">The sequence shown here is derived from an EMBL/GenBank/DDBJ whole genome shotgun (WGS) entry which is preliminary data.</text>
</comment>
<dbReference type="OMA" id="YLANISX"/>
<name>A0A9J6HCJ9_HAELO</name>
<accession>A0A9J6HCJ9</accession>
<feature type="transmembrane region" description="Helical" evidence="5">
    <location>
        <begin position="36"/>
        <end position="61"/>
    </location>
</feature>
<dbReference type="AlphaFoldDB" id="A0A9J6HCJ9"/>
<evidence type="ECO:0000256" key="4">
    <source>
        <dbReference type="ARBA" id="ARBA00023136"/>
    </source>
</evidence>
<dbReference type="EMBL" id="JABSTR010003259">
    <property type="protein sequence ID" value="KAH9384834.1"/>
    <property type="molecule type" value="Genomic_DNA"/>
</dbReference>
<keyword evidence="3 5" id="KW-1133">Transmembrane helix</keyword>
<dbReference type="GO" id="GO:0015179">
    <property type="term" value="F:L-amino acid transmembrane transporter activity"/>
    <property type="evidence" value="ECO:0007669"/>
    <property type="project" value="TreeGrafter"/>
</dbReference>
<keyword evidence="7" id="KW-1185">Reference proteome</keyword>
<dbReference type="GO" id="GO:0016020">
    <property type="term" value="C:membrane"/>
    <property type="evidence" value="ECO:0007669"/>
    <property type="project" value="UniProtKB-SubCell"/>
</dbReference>
<dbReference type="OrthoDB" id="6494821at2759"/>
<dbReference type="InterPro" id="IPR002293">
    <property type="entry name" value="AA/rel_permease1"/>
</dbReference>
<keyword evidence="2 5" id="KW-0812">Transmembrane</keyword>
<organism evidence="6 7">
    <name type="scientific">Haemaphysalis longicornis</name>
    <name type="common">Bush tick</name>
    <dbReference type="NCBI Taxonomy" id="44386"/>
    <lineage>
        <taxon>Eukaryota</taxon>
        <taxon>Metazoa</taxon>
        <taxon>Ecdysozoa</taxon>
        <taxon>Arthropoda</taxon>
        <taxon>Chelicerata</taxon>
        <taxon>Arachnida</taxon>
        <taxon>Acari</taxon>
        <taxon>Parasitiformes</taxon>
        <taxon>Ixodida</taxon>
        <taxon>Ixodoidea</taxon>
        <taxon>Ixodidae</taxon>
        <taxon>Haemaphysalinae</taxon>
        <taxon>Haemaphysalis</taxon>
    </lineage>
</organism>
<evidence type="ECO:0000313" key="7">
    <source>
        <dbReference type="Proteomes" id="UP000821853"/>
    </source>
</evidence>
<dbReference type="Proteomes" id="UP000821853">
    <property type="component" value="Unassembled WGS sequence"/>
</dbReference>
<keyword evidence="4 5" id="KW-0472">Membrane</keyword>
<reference evidence="6 7" key="1">
    <citation type="journal article" date="2020" name="Cell">
        <title>Large-Scale Comparative Analyses of Tick Genomes Elucidate Their Genetic Diversity and Vector Capacities.</title>
        <authorList>
            <consortium name="Tick Genome and Microbiome Consortium (TIGMIC)"/>
            <person name="Jia N."/>
            <person name="Wang J."/>
            <person name="Shi W."/>
            <person name="Du L."/>
            <person name="Sun Y."/>
            <person name="Zhan W."/>
            <person name="Jiang J.F."/>
            <person name="Wang Q."/>
            <person name="Zhang B."/>
            <person name="Ji P."/>
            <person name="Bell-Sakyi L."/>
            <person name="Cui X.M."/>
            <person name="Yuan T.T."/>
            <person name="Jiang B.G."/>
            <person name="Yang W.F."/>
            <person name="Lam T.T."/>
            <person name="Chang Q.C."/>
            <person name="Ding S.J."/>
            <person name="Wang X.J."/>
            <person name="Zhu J.G."/>
            <person name="Ruan X.D."/>
            <person name="Zhao L."/>
            <person name="Wei J.T."/>
            <person name="Ye R.Z."/>
            <person name="Que T.C."/>
            <person name="Du C.H."/>
            <person name="Zhou Y.H."/>
            <person name="Cheng J.X."/>
            <person name="Dai P.F."/>
            <person name="Guo W.B."/>
            <person name="Han X.H."/>
            <person name="Huang E.J."/>
            <person name="Li L.F."/>
            <person name="Wei W."/>
            <person name="Gao Y.C."/>
            <person name="Liu J.Z."/>
            <person name="Shao H.Z."/>
            <person name="Wang X."/>
            <person name="Wang C.C."/>
            <person name="Yang T.C."/>
            <person name="Huo Q.B."/>
            <person name="Li W."/>
            <person name="Chen H.Y."/>
            <person name="Chen S.E."/>
            <person name="Zhou L.G."/>
            <person name="Ni X.B."/>
            <person name="Tian J.H."/>
            <person name="Sheng Y."/>
            <person name="Liu T."/>
            <person name="Pan Y.S."/>
            <person name="Xia L.Y."/>
            <person name="Li J."/>
            <person name="Zhao F."/>
            <person name="Cao W.C."/>
        </authorList>
    </citation>
    <scope>NUCLEOTIDE SEQUENCE [LARGE SCALE GENOMIC DNA]</scope>
    <source>
        <strain evidence="6">HaeL-2018</strain>
    </source>
</reference>
<dbReference type="Gene3D" id="1.20.1740.10">
    <property type="entry name" value="Amino acid/polyamine transporter I"/>
    <property type="match status" value="1"/>
</dbReference>
<evidence type="ECO:0000256" key="5">
    <source>
        <dbReference type="SAM" id="Phobius"/>
    </source>
</evidence>
<feature type="transmembrane region" description="Helical" evidence="5">
    <location>
        <begin position="195"/>
        <end position="215"/>
    </location>
</feature>
<dbReference type="Pfam" id="PF13520">
    <property type="entry name" value="AA_permease_2"/>
    <property type="match status" value="1"/>
</dbReference>
<dbReference type="PANTHER" id="PTHR11785">
    <property type="entry name" value="AMINO ACID TRANSPORTER"/>
    <property type="match status" value="1"/>
</dbReference>
<evidence type="ECO:0000256" key="1">
    <source>
        <dbReference type="ARBA" id="ARBA00004141"/>
    </source>
</evidence>
<protein>
    <submittedName>
        <fullName evidence="6">Uncharacterized protein</fullName>
    </submittedName>
</protein>
<feature type="transmembrane region" description="Helical" evidence="5">
    <location>
        <begin position="82"/>
        <end position="103"/>
    </location>
</feature>